<dbReference type="Gene3D" id="3.90.230.10">
    <property type="entry name" value="Creatinase/methionine aminopeptidase superfamily"/>
    <property type="match status" value="1"/>
</dbReference>
<dbReference type="PANTHER" id="PTHR43330:SF16">
    <property type="entry name" value="METHIONINE AMINOPEPTIDASE 2"/>
    <property type="match status" value="1"/>
</dbReference>
<evidence type="ECO:0000259" key="6">
    <source>
        <dbReference type="Pfam" id="PF00557"/>
    </source>
</evidence>
<dbReference type="CDD" id="cd01086">
    <property type="entry name" value="MetAP1"/>
    <property type="match status" value="1"/>
</dbReference>
<keyword evidence="4" id="KW-0378">Hydrolase</keyword>
<feature type="domain" description="Peptidase M24" evidence="6">
    <location>
        <begin position="34"/>
        <end position="263"/>
    </location>
</feature>
<evidence type="ECO:0000256" key="2">
    <source>
        <dbReference type="ARBA" id="ARBA00022670"/>
    </source>
</evidence>
<dbReference type="Pfam" id="PF00557">
    <property type="entry name" value="Peptidase_M24"/>
    <property type="match status" value="1"/>
</dbReference>
<organism evidence="7">
    <name type="scientific">marine metagenome</name>
    <dbReference type="NCBI Taxonomy" id="408172"/>
    <lineage>
        <taxon>unclassified sequences</taxon>
        <taxon>metagenomes</taxon>
        <taxon>ecological metagenomes</taxon>
    </lineage>
</organism>
<dbReference type="PRINTS" id="PR00599">
    <property type="entry name" value="MAPEPTIDASE"/>
</dbReference>
<protein>
    <recommendedName>
        <fullName evidence="6">Peptidase M24 domain-containing protein</fullName>
    </recommendedName>
</protein>
<keyword evidence="1" id="KW-0031">Aminopeptidase</keyword>
<dbReference type="HAMAP" id="MF_01974">
    <property type="entry name" value="MetAP_1"/>
    <property type="match status" value="1"/>
</dbReference>
<dbReference type="GO" id="GO:0046872">
    <property type="term" value="F:metal ion binding"/>
    <property type="evidence" value="ECO:0007669"/>
    <property type="project" value="UniProtKB-KW"/>
</dbReference>
<dbReference type="InterPro" id="IPR000994">
    <property type="entry name" value="Pept_M24"/>
</dbReference>
<dbReference type="AlphaFoldDB" id="A0A381V865"/>
<dbReference type="InterPro" id="IPR001714">
    <property type="entry name" value="Pept_M24_MAP"/>
</dbReference>
<evidence type="ECO:0000256" key="1">
    <source>
        <dbReference type="ARBA" id="ARBA00022438"/>
    </source>
</evidence>
<feature type="region of interest" description="Disordered" evidence="5">
    <location>
        <begin position="1"/>
        <end position="27"/>
    </location>
</feature>
<reference evidence="7" key="1">
    <citation type="submission" date="2018-05" db="EMBL/GenBank/DDBJ databases">
        <authorList>
            <person name="Lanie J.A."/>
            <person name="Ng W.-L."/>
            <person name="Kazmierczak K.M."/>
            <person name="Andrzejewski T.M."/>
            <person name="Davidsen T.M."/>
            <person name="Wayne K.J."/>
            <person name="Tettelin H."/>
            <person name="Glass J.I."/>
            <person name="Rusch D."/>
            <person name="Podicherti R."/>
            <person name="Tsui H.-C.T."/>
            <person name="Winkler M.E."/>
        </authorList>
    </citation>
    <scope>NUCLEOTIDE SEQUENCE</scope>
</reference>
<name>A0A381V865_9ZZZZ</name>
<dbReference type="SUPFAM" id="SSF55920">
    <property type="entry name" value="Creatinase/aminopeptidase"/>
    <property type="match status" value="1"/>
</dbReference>
<dbReference type="EMBL" id="UINC01008114">
    <property type="protein sequence ID" value="SVA36572.1"/>
    <property type="molecule type" value="Genomic_DNA"/>
</dbReference>
<keyword evidence="2" id="KW-0645">Protease</keyword>
<dbReference type="NCBIfam" id="TIGR00500">
    <property type="entry name" value="met_pdase_I"/>
    <property type="match status" value="1"/>
</dbReference>
<dbReference type="PANTHER" id="PTHR43330">
    <property type="entry name" value="METHIONINE AMINOPEPTIDASE"/>
    <property type="match status" value="1"/>
</dbReference>
<dbReference type="GO" id="GO:0006508">
    <property type="term" value="P:proteolysis"/>
    <property type="evidence" value="ECO:0007669"/>
    <property type="project" value="UniProtKB-KW"/>
</dbReference>
<keyword evidence="3" id="KW-0479">Metal-binding</keyword>
<evidence type="ECO:0000256" key="3">
    <source>
        <dbReference type="ARBA" id="ARBA00022723"/>
    </source>
</evidence>
<sequence>MRTVPPGIGRPPYAATGDPGPPRASPVRTADEVERMRRAGHAAAEILLEVGARVAPGVTTDQLDEVVHEATLARGGYPSPLNYRGYPKSVCTSVNEVICHGIPDSRPLVEGDIVNVDVTIYLDGVHGDTSATLAVGEISEHDRCLIVETRVAMDKGIDAAGPGRPVNVIGRAIERHARRHRLGVVREFIGHGIGTEFHSAIQVPHYYDPGANTVLVPGMTFTVEPMLTLGSPECAPLWDDKWTAVTRDGRRTAQFEHTVLVTEEGVERLTVTADGRVPADVLAPTVPV</sequence>
<dbReference type="GO" id="GO:0005829">
    <property type="term" value="C:cytosol"/>
    <property type="evidence" value="ECO:0007669"/>
    <property type="project" value="TreeGrafter"/>
</dbReference>
<dbReference type="PROSITE" id="PS00680">
    <property type="entry name" value="MAP_1"/>
    <property type="match status" value="1"/>
</dbReference>
<evidence type="ECO:0000313" key="7">
    <source>
        <dbReference type="EMBL" id="SVA36572.1"/>
    </source>
</evidence>
<proteinExistence type="inferred from homology"/>
<evidence type="ECO:0000256" key="5">
    <source>
        <dbReference type="SAM" id="MobiDB-lite"/>
    </source>
</evidence>
<dbReference type="InterPro" id="IPR002467">
    <property type="entry name" value="Pept_M24A_MAP1"/>
</dbReference>
<gene>
    <name evidence="7" type="ORF">METZ01_LOCUS89426</name>
</gene>
<evidence type="ECO:0000256" key="4">
    <source>
        <dbReference type="ARBA" id="ARBA00022801"/>
    </source>
</evidence>
<accession>A0A381V865</accession>
<dbReference type="GO" id="GO:0070006">
    <property type="term" value="F:metalloaminopeptidase activity"/>
    <property type="evidence" value="ECO:0007669"/>
    <property type="project" value="InterPro"/>
</dbReference>
<dbReference type="InterPro" id="IPR036005">
    <property type="entry name" value="Creatinase/aminopeptidase-like"/>
</dbReference>